<dbReference type="KEGG" id="lpil:LIP_3555"/>
<reference evidence="4" key="1">
    <citation type="submission" date="2015-07" db="EMBL/GenBank/DDBJ databases">
        <title>Complete genome sequence and phylogenetic analysis of Limnochorda pilosa.</title>
        <authorList>
            <person name="Watanabe M."/>
            <person name="Kojima H."/>
            <person name="Fukui M."/>
        </authorList>
    </citation>
    <scope>NUCLEOTIDE SEQUENCE [LARGE SCALE GENOMIC DNA]</scope>
    <source>
        <strain evidence="4">HC45</strain>
    </source>
</reference>
<organism evidence="3 4">
    <name type="scientific">Limnochorda pilosa</name>
    <dbReference type="NCBI Taxonomy" id="1555112"/>
    <lineage>
        <taxon>Bacteria</taxon>
        <taxon>Bacillati</taxon>
        <taxon>Bacillota</taxon>
        <taxon>Limnochordia</taxon>
        <taxon>Limnochordales</taxon>
        <taxon>Limnochordaceae</taxon>
        <taxon>Limnochorda</taxon>
    </lineage>
</organism>
<sequence>MDGFEIDEGLRSLKALSLRLEEQFREAEEELARLRAEGGPGARRLEAKIFRQECECAQHRRACRRIRDAIRLFSGASEFFGRDTTVAKMGLAPDLRPWTPEDAPEDLGGRRFGSPV</sequence>
<evidence type="ECO:0000256" key="2">
    <source>
        <dbReference type="SAM" id="MobiDB-lite"/>
    </source>
</evidence>
<reference evidence="4" key="2">
    <citation type="journal article" date="2016" name="Int. J. Syst. Evol. Microbiol.">
        <title>Complete genome sequence and cell structure of Limnochorda pilosa, a Gram-negative spore-former within the phylum Firmicutes.</title>
        <authorList>
            <person name="Watanabe M."/>
            <person name="Kojima H."/>
            <person name="Fukui M."/>
        </authorList>
    </citation>
    <scope>NUCLEOTIDE SEQUENCE [LARGE SCALE GENOMIC DNA]</scope>
    <source>
        <strain evidence="4">HC45</strain>
    </source>
</reference>
<feature type="coiled-coil region" evidence="1">
    <location>
        <begin position="10"/>
        <end position="37"/>
    </location>
</feature>
<evidence type="ECO:0000313" key="4">
    <source>
        <dbReference type="Proteomes" id="UP000065807"/>
    </source>
</evidence>
<dbReference type="Proteomes" id="UP000065807">
    <property type="component" value="Chromosome"/>
</dbReference>
<feature type="region of interest" description="Disordered" evidence="2">
    <location>
        <begin position="93"/>
        <end position="116"/>
    </location>
</feature>
<dbReference type="AlphaFoldDB" id="A0A0K2SQI8"/>
<proteinExistence type="predicted"/>
<gene>
    <name evidence="3" type="ORF">LIP_3555</name>
</gene>
<keyword evidence="1" id="KW-0175">Coiled coil</keyword>
<evidence type="ECO:0000256" key="1">
    <source>
        <dbReference type="SAM" id="Coils"/>
    </source>
</evidence>
<dbReference type="RefSeq" id="WP_068140986.1">
    <property type="nucleotide sequence ID" value="NZ_AP014924.1"/>
</dbReference>
<keyword evidence="4" id="KW-1185">Reference proteome</keyword>
<protein>
    <submittedName>
        <fullName evidence="3">Uncharacterized protein</fullName>
    </submittedName>
</protein>
<accession>A0A0K2SQI8</accession>
<evidence type="ECO:0000313" key="3">
    <source>
        <dbReference type="EMBL" id="BAS29366.1"/>
    </source>
</evidence>
<name>A0A0K2SQI8_LIMPI</name>
<dbReference type="EMBL" id="AP014924">
    <property type="protein sequence ID" value="BAS29366.1"/>
    <property type="molecule type" value="Genomic_DNA"/>
</dbReference>